<organism evidence="5">
    <name type="scientific">Cyprinus carpio</name>
    <name type="common">Common carp</name>
    <dbReference type="NCBI Taxonomy" id="7962"/>
    <lineage>
        <taxon>Eukaryota</taxon>
        <taxon>Metazoa</taxon>
        <taxon>Chordata</taxon>
        <taxon>Craniata</taxon>
        <taxon>Vertebrata</taxon>
        <taxon>Euteleostomi</taxon>
        <taxon>Actinopterygii</taxon>
        <taxon>Neopterygii</taxon>
        <taxon>Teleostei</taxon>
        <taxon>Ostariophysi</taxon>
        <taxon>Cypriniformes</taxon>
        <taxon>Cyprinidae</taxon>
        <taxon>Cyprininae</taxon>
        <taxon>Cyprinus</taxon>
    </lineage>
</organism>
<dbReference type="OrthoDB" id="9976882at2759"/>
<name>A0A9Q9ZFI2_CYPCA</name>
<sequence length="112" mass="12265">MVHLGLDSVREGFVCVYTLTTSIKQNLQQDRGTSQLISELAMSQQGEEVKRPEVKAEDLIGAKDKLGSGTEVKSKTFEVMQECEQAGKVAPSVFSNVRSGSETAFNKPSKRK</sequence>
<evidence type="ECO:0000313" key="5">
    <source>
        <dbReference type="RefSeq" id="XP_018944817.2"/>
    </source>
</evidence>
<dbReference type="GO" id="GO:0005634">
    <property type="term" value="C:nucleus"/>
    <property type="evidence" value="ECO:0007669"/>
    <property type="project" value="UniProtKB-SubCell"/>
</dbReference>
<dbReference type="KEGG" id="ccar:109073099"/>
<proteinExistence type="inferred from homology"/>
<dbReference type="GO" id="GO:0002062">
    <property type="term" value="P:chondrocyte differentiation"/>
    <property type="evidence" value="ECO:0007669"/>
    <property type="project" value="InterPro"/>
</dbReference>
<dbReference type="GO" id="GO:0042246">
    <property type="term" value="P:tissue regeneration"/>
    <property type="evidence" value="ECO:0007669"/>
    <property type="project" value="InterPro"/>
</dbReference>
<protein>
    <recommendedName>
        <fullName evidence="2">Musculoskeletal embryonic nuclear protein 1</fullName>
    </recommendedName>
</protein>
<dbReference type="GO" id="GO:0035988">
    <property type="term" value="P:chondrocyte proliferation"/>
    <property type="evidence" value="ECO:0007669"/>
    <property type="project" value="InterPro"/>
</dbReference>
<comment type="subcellular location">
    <subcellularLocation>
        <location evidence="1">Nucleus</location>
    </subcellularLocation>
</comment>
<accession>A0A9Q9ZFI2</accession>
<reference evidence="5" key="1">
    <citation type="submission" date="2025-08" db="UniProtKB">
        <authorList>
            <consortium name="RefSeq"/>
        </authorList>
    </citation>
    <scope>IDENTIFICATION</scope>
    <source>
        <tissue evidence="5">Muscle</tissue>
    </source>
</reference>
<evidence type="ECO:0000256" key="3">
    <source>
        <dbReference type="ARBA" id="ARBA00023242"/>
    </source>
</evidence>
<evidence type="ECO:0000256" key="4">
    <source>
        <dbReference type="ARBA" id="ARBA00044950"/>
    </source>
</evidence>
<evidence type="ECO:0000256" key="1">
    <source>
        <dbReference type="ARBA" id="ARBA00004123"/>
    </source>
</evidence>
<comment type="similarity">
    <text evidence="4">Belongs to the MUSTN1 family.</text>
</comment>
<dbReference type="InterPro" id="IPR031394">
    <property type="entry name" value="MUSTN1"/>
</dbReference>
<gene>
    <name evidence="5" type="primary">LOC109073099</name>
</gene>
<evidence type="ECO:0000256" key="2">
    <source>
        <dbReference type="ARBA" id="ARBA00018401"/>
    </source>
</evidence>
<keyword evidence="3" id="KW-0539">Nucleus</keyword>
<dbReference type="RefSeq" id="XP_018944817.2">
    <property type="nucleotide sequence ID" value="XM_019089272.2"/>
</dbReference>
<dbReference type="Pfam" id="PF15682">
    <property type="entry name" value="Mustang"/>
    <property type="match status" value="1"/>
</dbReference>
<dbReference type="Proteomes" id="UP001155660">
    <property type="component" value="Chromosome A6"/>
</dbReference>
<dbReference type="GeneID" id="109073099"/>
<dbReference type="AlphaFoldDB" id="A0A9Q9ZFI2"/>